<proteinExistence type="predicted"/>
<protein>
    <submittedName>
        <fullName evidence="1">Uncharacterized protein</fullName>
    </submittedName>
</protein>
<dbReference type="InterPro" id="IPR021730">
    <property type="entry name" value="YdbH"/>
</dbReference>
<feature type="non-terminal residue" evidence="1">
    <location>
        <position position="1"/>
    </location>
</feature>
<reference evidence="1 2" key="1">
    <citation type="submission" date="2018-03" db="EMBL/GenBank/DDBJ databases">
        <title>Non-Typhoidal Salmonella genome sequencing and assembly.</title>
        <authorList>
            <person name="Matchawe C."/>
        </authorList>
    </citation>
    <scope>NUCLEOTIDE SEQUENCE [LARGE SCALE GENOMIC DNA]</scope>
    <source>
        <strain evidence="1 2">32eva</strain>
    </source>
</reference>
<gene>
    <name evidence="1" type="ORF">C9F04_01695</name>
</gene>
<organism evidence="1 2">
    <name type="scientific">Salmonella enterica subsp. enterica serovar Wilhelmsburg</name>
    <dbReference type="NCBI Taxonomy" id="1960126"/>
    <lineage>
        <taxon>Bacteria</taxon>
        <taxon>Pseudomonadati</taxon>
        <taxon>Pseudomonadota</taxon>
        <taxon>Gammaproteobacteria</taxon>
        <taxon>Enterobacterales</taxon>
        <taxon>Enterobacteriaceae</taxon>
        <taxon>Salmonella</taxon>
    </lineage>
</organism>
<evidence type="ECO:0000313" key="1">
    <source>
        <dbReference type="EMBL" id="TGC92638.1"/>
    </source>
</evidence>
<dbReference type="AlphaFoldDB" id="A0A659QXH9"/>
<name>A0A659QXH9_SALET</name>
<dbReference type="EMBL" id="PYKF01000082">
    <property type="protein sequence ID" value="TGC92638.1"/>
    <property type="molecule type" value="Genomic_DNA"/>
</dbReference>
<dbReference type="Pfam" id="PF11739">
    <property type="entry name" value="YdbH-like"/>
    <property type="match status" value="1"/>
</dbReference>
<comment type="caution">
    <text evidence="1">The sequence shown here is derived from an EMBL/GenBank/DDBJ whole genome shotgun (WGS) entry which is preliminary data.</text>
</comment>
<accession>A0A659QXH9</accession>
<sequence>QECALAHLTQADLTHPSRWLLTIQSLKLEAASLAKLPATEASPAAPRPLAQWLSVLPNTWDIVENVSLAPGPDWPGPLAR</sequence>
<dbReference type="Proteomes" id="UP000297749">
    <property type="component" value="Unassembled WGS sequence"/>
</dbReference>
<feature type="non-terminal residue" evidence="1">
    <location>
        <position position="80"/>
    </location>
</feature>
<evidence type="ECO:0000313" key="2">
    <source>
        <dbReference type="Proteomes" id="UP000297749"/>
    </source>
</evidence>